<feature type="transmembrane region" description="Helical" evidence="10">
    <location>
        <begin position="178"/>
        <end position="200"/>
    </location>
</feature>
<comment type="subcellular location">
    <subcellularLocation>
        <location evidence="1">Membrane</location>
        <topology evidence="1">Multi-pass membrane protein</topology>
    </subcellularLocation>
</comment>
<keyword evidence="13" id="KW-1185">Reference proteome</keyword>
<feature type="region of interest" description="Disordered" evidence="9">
    <location>
        <begin position="1"/>
        <end position="65"/>
    </location>
</feature>
<dbReference type="PANTHER" id="PTHR48022">
    <property type="entry name" value="PLASTIDIC GLUCOSE TRANSPORTER 4"/>
    <property type="match status" value="1"/>
</dbReference>
<dbReference type="RefSeq" id="XP_004177666.1">
    <property type="nucleotide sequence ID" value="XM_004177618.1"/>
</dbReference>
<dbReference type="eggNOG" id="KOG0254">
    <property type="taxonomic scope" value="Eukaryota"/>
</dbReference>
<dbReference type="EMBL" id="HE806316">
    <property type="protein sequence ID" value="CCH58147.1"/>
    <property type="molecule type" value="Genomic_DNA"/>
</dbReference>
<dbReference type="InterPro" id="IPR005829">
    <property type="entry name" value="Sugar_transporter_CS"/>
</dbReference>
<dbReference type="PROSITE" id="PS50850">
    <property type="entry name" value="MFS"/>
    <property type="match status" value="1"/>
</dbReference>
<name>I2GVJ5_HENB6</name>
<evidence type="ECO:0000313" key="12">
    <source>
        <dbReference type="EMBL" id="CCH58147.1"/>
    </source>
</evidence>
<feature type="compositionally biased region" description="Basic and acidic residues" evidence="9">
    <location>
        <begin position="39"/>
        <end position="58"/>
    </location>
</feature>
<dbReference type="InterPro" id="IPR005828">
    <property type="entry name" value="MFS_sugar_transport-like"/>
</dbReference>
<keyword evidence="4" id="KW-0762">Sugar transport</keyword>
<dbReference type="InterPro" id="IPR050360">
    <property type="entry name" value="MFS_Sugar_Transporters"/>
</dbReference>
<dbReference type="Proteomes" id="UP000002866">
    <property type="component" value="Chromosome 1"/>
</dbReference>
<evidence type="ECO:0000256" key="8">
    <source>
        <dbReference type="RuleBase" id="RU003346"/>
    </source>
</evidence>
<feature type="transmembrane region" description="Helical" evidence="10">
    <location>
        <begin position="501"/>
        <end position="522"/>
    </location>
</feature>
<dbReference type="PANTHER" id="PTHR48022:SF75">
    <property type="entry name" value="GALACTOSE TRANSPORTER-RELATED"/>
    <property type="match status" value="1"/>
</dbReference>
<dbReference type="PRINTS" id="PR00171">
    <property type="entry name" value="SUGRTRNSPORT"/>
</dbReference>
<feature type="domain" description="Major facilitator superfamily (MFS) profile" evidence="11">
    <location>
        <begin position="76"/>
        <end position="526"/>
    </location>
</feature>
<feature type="transmembrane region" description="Helical" evidence="10">
    <location>
        <begin position="398"/>
        <end position="421"/>
    </location>
</feature>
<organism evidence="12 13">
    <name type="scientific">Henningerozyma blattae (strain ATCC 34711 / CBS 6284 / DSM 70876 / NBRC 10599 / NRRL Y-10934 / UCD 77-7)</name>
    <name type="common">Yeast</name>
    <name type="synonym">Tetrapisispora blattae</name>
    <dbReference type="NCBI Taxonomy" id="1071380"/>
    <lineage>
        <taxon>Eukaryota</taxon>
        <taxon>Fungi</taxon>
        <taxon>Dikarya</taxon>
        <taxon>Ascomycota</taxon>
        <taxon>Saccharomycotina</taxon>
        <taxon>Saccharomycetes</taxon>
        <taxon>Saccharomycetales</taxon>
        <taxon>Saccharomycetaceae</taxon>
        <taxon>Henningerozyma</taxon>
    </lineage>
</organism>
<dbReference type="PROSITE" id="PS00216">
    <property type="entry name" value="SUGAR_TRANSPORT_1"/>
    <property type="match status" value="1"/>
</dbReference>
<keyword evidence="3 8" id="KW-0813">Transport</keyword>
<gene>
    <name evidence="12" type="primary">TBLA0A03470</name>
    <name evidence="12" type="ORF">TBLA_0A03470</name>
</gene>
<comment type="similarity">
    <text evidence="2 8">Belongs to the major facilitator superfamily. Sugar transporter (TC 2.A.1.1) family.</text>
</comment>
<dbReference type="FunFam" id="1.20.1250.20:FF:000044">
    <property type="entry name" value="Hexose transporter Hxt3p"/>
    <property type="match status" value="1"/>
</dbReference>
<evidence type="ECO:0000256" key="10">
    <source>
        <dbReference type="SAM" id="Phobius"/>
    </source>
</evidence>
<dbReference type="HOGENOM" id="CLU_001265_30_1_1"/>
<dbReference type="OrthoDB" id="5141738at2759"/>
<dbReference type="PROSITE" id="PS00217">
    <property type="entry name" value="SUGAR_TRANSPORT_2"/>
    <property type="match status" value="1"/>
</dbReference>
<proteinExistence type="inferred from homology"/>
<feature type="transmembrane region" description="Helical" evidence="10">
    <location>
        <begin position="367"/>
        <end position="389"/>
    </location>
</feature>
<feature type="transmembrane region" description="Helical" evidence="10">
    <location>
        <begin position="152"/>
        <end position="172"/>
    </location>
</feature>
<evidence type="ECO:0000256" key="3">
    <source>
        <dbReference type="ARBA" id="ARBA00022448"/>
    </source>
</evidence>
<dbReference type="GO" id="GO:0055056">
    <property type="term" value="F:D-glucose transmembrane transporter activity"/>
    <property type="evidence" value="ECO:0007669"/>
    <property type="project" value="UniProtKB-ARBA"/>
</dbReference>
<dbReference type="CDD" id="cd17356">
    <property type="entry name" value="MFS_HXT"/>
    <property type="match status" value="1"/>
</dbReference>
<dbReference type="AlphaFoldDB" id="I2GVJ5"/>
<dbReference type="InParanoid" id="I2GVJ5"/>
<feature type="transmembrane region" description="Helical" evidence="10">
    <location>
        <begin position="245"/>
        <end position="264"/>
    </location>
</feature>
<sequence>MSDKDTIIEQEGVPVRATMHSNELSYSDGHSVLSSPSNKELDDMKGEGEFNSETEEHSPVSPPPAPSGTNWGVCILCLLVAFGGYISGWDSGTIGGFEAQTDFLARFGSTSSDGTRYLSKVRTGLLTSMFNVGQAIGSFFLGRLGDIYGRRIGLIVASVIFIAGTIIQIASIKAWYQYMIGRIVAGLGCGLIAILSPMLISEVSPKNMRGAMVSCYQLMITLGIFLGYCTNYGTKRYHDSTQWRVGLGLQFAWCLLMIGAMLFVPESPRFLVEKGRIEEAKRSIGKSNGVSPDDPVTLWELDEIQVVVDKERAEGEAGWSDLFDSQTKVLQRVIMGIMIMALQQLTGANYFFYYGTTIFQAVGMQDGFEAAIVFGVVNFFSTCCSLLFVDSLGRRTCLLWGAAGMTCCMVVFASVGVTRLWPKGKNGGETSQGAGNCMICFSCFFLFCFATSWAPVAFVIISESFPLKVKAKGMALATVSNQMWNFCIGFFTPFISGAINFAYGYVFMGCLVFAWFYVFFFVPETKGLVLEDVDVMWQEGVLPWKSASWVPPSQRGADYDVAAMANDDTPVWKKLFGK</sequence>
<evidence type="ECO:0000256" key="1">
    <source>
        <dbReference type="ARBA" id="ARBA00004141"/>
    </source>
</evidence>
<dbReference type="Gene3D" id="1.20.1250.20">
    <property type="entry name" value="MFS general substrate transporter like domains"/>
    <property type="match status" value="1"/>
</dbReference>
<evidence type="ECO:0000256" key="2">
    <source>
        <dbReference type="ARBA" id="ARBA00010992"/>
    </source>
</evidence>
<feature type="transmembrane region" description="Helical" evidence="10">
    <location>
        <begin position="433"/>
        <end position="461"/>
    </location>
</feature>
<dbReference type="KEGG" id="tbl:TBLA_0A03470"/>
<evidence type="ECO:0000313" key="13">
    <source>
        <dbReference type="Proteomes" id="UP000002866"/>
    </source>
</evidence>
<protein>
    <recommendedName>
        <fullName evidence="11">Major facilitator superfamily (MFS) profile domain-containing protein</fullName>
    </recommendedName>
</protein>
<accession>I2GVJ5</accession>
<keyword evidence="6 10" id="KW-1133">Transmembrane helix</keyword>
<evidence type="ECO:0000256" key="4">
    <source>
        <dbReference type="ARBA" id="ARBA00022597"/>
    </source>
</evidence>
<dbReference type="InterPro" id="IPR020846">
    <property type="entry name" value="MFS_dom"/>
</dbReference>
<evidence type="ECO:0000256" key="9">
    <source>
        <dbReference type="SAM" id="MobiDB-lite"/>
    </source>
</evidence>
<evidence type="ECO:0000256" key="5">
    <source>
        <dbReference type="ARBA" id="ARBA00022692"/>
    </source>
</evidence>
<evidence type="ECO:0000259" key="11">
    <source>
        <dbReference type="PROSITE" id="PS50850"/>
    </source>
</evidence>
<dbReference type="GO" id="GO:0005351">
    <property type="term" value="F:carbohydrate:proton symporter activity"/>
    <property type="evidence" value="ECO:0007669"/>
    <property type="project" value="TreeGrafter"/>
</dbReference>
<dbReference type="GO" id="GO:0005886">
    <property type="term" value="C:plasma membrane"/>
    <property type="evidence" value="ECO:0007669"/>
    <property type="project" value="TreeGrafter"/>
</dbReference>
<dbReference type="InterPro" id="IPR036259">
    <property type="entry name" value="MFS_trans_sf"/>
</dbReference>
<evidence type="ECO:0000256" key="6">
    <source>
        <dbReference type="ARBA" id="ARBA00022989"/>
    </source>
</evidence>
<dbReference type="InterPro" id="IPR003663">
    <property type="entry name" value="Sugar/inositol_transpt"/>
</dbReference>
<keyword evidence="5 10" id="KW-0812">Transmembrane</keyword>
<dbReference type="Pfam" id="PF00083">
    <property type="entry name" value="Sugar_tr"/>
    <property type="match status" value="1"/>
</dbReference>
<dbReference type="GeneID" id="14492784"/>
<dbReference type="SUPFAM" id="SSF103473">
    <property type="entry name" value="MFS general substrate transporter"/>
    <property type="match status" value="1"/>
</dbReference>
<feature type="transmembrane region" description="Helical" evidence="10">
    <location>
        <begin position="333"/>
        <end position="355"/>
    </location>
</feature>
<dbReference type="NCBIfam" id="TIGR00879">
    <property type="entry name" value="SP"/>
    <property type="match status" value="1"/>
</dbReference>
<reference evidence="12 13" key="1">
    <citation type="journal article" date="2011" name="Proc. Natl. Acad. Sci. U.S.A.">
        <title>Evolutionary erosion of yeast sex chromosomes by mating-type switching accidents.</title>
        <authorList>
            <person name="Gordon J.L."/>
            <person name="Armisen D."/>
            <person name="Proux-Wera E."/>
            <person name="Oheigeartaigh S.S."/>
            <person name="Byrne K.P."/>
            <person name="Wolfe K.H."/>
        </authorList>
    </citation>
    <scope>NUCLEOTIDE SEQUENCE [LARGE SCALE GENOMIC DNA]</scope>
    <source>
        <strain evidence="13">ATCC 34711 / CBS 6284 / DSM 70876 / NBRC 10599 / NRRL Y-10934 / UCD 77-7</strain>
    </source>
</reference>
<feature type="transmembrane region" description="Helical" evidence="10">
    <location>
        <begin position="212"/>
        <end position="233"/>
    </location>
</feature>
<evidence type="ECO:0000256" key="7">
    <source>
        <dbReference type="ARBA" id="ARBA00023136"/>
    </source>
</evidence>
<keyword evidence="7 10" id="KW-0472">Membrane</keyword>